<dbReference type="AlphaFoldDB" id="A0A7S0REP8"/>
<dbReference type="Pfam" id="PF13864">
    <property type="entry name" value="Enkurin"/>
    <property type="match status" value="1"/>
</dbReference>
<reference evidence="8" key="1">
    <citation type="submission" date="2021-01" db="EMBL/GenBank/DDBJ databases">
        <authorList>
            <person name="Corre E."/>
            <person name="Pelletier E."/>
            <person name="Niang G."/>
            <person name="Scheremetjew M."/>
            <person name="Finn R."/>
            <person name="Kale V."/>
            <person name="Holt S."/>
            <person name="Cochrane G."/>
            <person name="Meng A."/>
            <person name="Brown T."/>
            <person name="Cohen L."/>
        </authorList>
    </citation>
    <scope>NUCLEOTIDE SEQUENCE</scope>
    <source>
        <strain evidence="8">CCMP722</strain>
    </source>
</reference>
<evidence type="ECO:0000256" key="2">
    <source>
        <dbReference type="ARBA" id="ARBA00004245"/>
    </source>
</evidence>
<feature type="domain" description="Enkurin" evidence="7">
    <location>
        <begin position="192"/>
        <end position="284"/>
    </location>
</feature>
<dbReference type="EMBL" id="HBFA01024756">
    <property type="protein sequence ID" value="CAD8675153.1"/>
    <property type="molecule type" value="Transcribed_RNA"/>
</dbReference>
<protein>
    <recommendedName>
        <fullName evidence="7">Enkurin domain-containing protein</fullName>
    </recommendedName>
</protein>
<name>A0A7S0REP8_9CHLO</name>
<evidence type="ECO:0000256" key="5">
    <source>
        <dbReference type="ARBA" id="ARBA00023273"/>
    </source>
</evidence>
<feature type="region of interest" description="Disordered" evidence="6">
    <location>
        <begin position="97"/>
        <end position="138"/>
    </location>
</feature>
<dbReference type="InterPro" id="IPR027012">
    <property type="entry name" value="Enkurin_dom"/>
</dbReference>
<dbReference type="GO" id="GO:0005929">
    <property type="term" value="C:cilium"/>
    <property type="evidence" value="ECO:0007669"/>
    <property type="project" value="UniProtKB-SubCell"/>
</dbReference>
<proteinExistence type="predicted"/>
<organism evidence="8">
    <name type="scientific">Pyramimonas obovata</name>
    <dbReference type="NCBI Taxonomy" id="1411642"/>
    <lineage>
        <taxon>Eukaryota</taxon>
        <taxon>Viridiplantae</taxon>
        <taxon>Chlorophyta</taxon>
        <taxon>Pyramimonadophyceae</taxon>
        <taxon>Pyramimonadales</taxon>
        <taxon>Pyramimonadaceae</taxon>
        <taxon>Pyramimonas</taxon>
        <taxon>Pyramimonas incertae sedis</taxon>
    </lineage>
</organism>
<accession>A0A7S0REP8</accession>
<dbReference type="GO" id="GO:0005881">
    <property type="term" value="C:cytoplasmic microtubule"/>
    <property type="evidence" value="ECO:0007669"/>
    <property type="project" value="TreeGrafter"/>
</dbReference>
<evidence type="ECO:0000256" key="3">
    <source>
        <dbReference type="ARBA" id="ARBA00022490"/>
    </source>
</evidence>
<comment type="subcellular location">
    <subcellularLocation>
        <location evidence="1">Cell projection</location>
        <location evidence="1">Cilium</location>
    </subcellularLocation>
    <subcellularLocation>
        <location evidence="2">Cytoplasm</location>
        <location evidence="2">Cytoskeleton</location>
    </subcellularLocation>
</comment>
<keyword evidence="4" id="KW-0206">Cytoskeleton</keyword>
<evidence type="ECO:0000256" key="4">
    <source>
        <dbReference type="ARBA" id="ARBA00023212"/>
    </source>
</evidence>
<dbReference type="InterPro" id="IPR052102">
    <property type="entry name" value="Enkurin_domain-protein"/>
</dbReference>
<evidence type="ECO:0000313" key="8">
    <source>
        <dbReference type="EMBL" id="CAD8675153.1"/>
    </source>
</evidence>
<dbReference type="PROSITE" id="PS51665">
    <property type="entry name" value="ENKURIN"/>
    <property type="match status" value="1"/>
</dbReference>
<evidence type="ECO:0000256" key="6">
    <source>
        <dbReference type="SAM" id="MobiDB-lite"/>
    </source>
</evidence>
<sequence>MPRHNEESIFRLIEEGPIDPHSVVPAPNTNIQTVVHEKKAAAKAQPSHQNSSQVQSFLKPTFGIRDLQARHGMVPKNHARENLIAIKEKSSQNHLKKLESDLPSPPKKPGPSPWGPKRVTAQAPGPSQRGNNLGGRVMAEGSKNNRDYVHENIAVASRAAKVAAKKEGPKISDMPAEHKHNNFGKVPSYLRERNAELAGREAQRRAAAEAELIPEGMMLLSEEERLKTLRQLADSRKEVEAQLHRLPFNVETPSQIRHKQSVETRLKEIEDAVKVFSRTKVFVRKN</sequence>
<evidence type="ECO:0000259" key="7">
    <source>
        <dbReference type="PROSITE" id="PS51665"/>
    </source>
</evidence>
<dbReference type="PANTHER" id="PTHR21490:SF2">
    <property type="entry name" value="ENKURIN DOMAIN-CONTAINING PROTEIN 1"/>
    <property type="match status" value="1"/>
</dbReference>
<evidence type="ECO:0000256" key="1">
    <source>
        <dbReference type="ARBA" id="ARBA00004138"/>
    </source>
</evidence>
<keyword evidence="5" id="KW-0966">Cell projection</keyword>
<keyword evidence="3" id="KW-0963">Cytoplasm</keyword>
<dbReference type="PANTHER" id="PTHR21490">
    <property type="entry name" value="ENKURIN-RELATED"/>
    <property type="match status" value="1"/>
</dbReference>
<gene>
    <name evidence="8" type="ORF">POBO1169_LOCUS12565</name>
</gene>
<feature type="compositionally biased region" description="Pro residues" evidence="6">
    <location>
        <begin position="103"/>
        <end position="114"/>
    </location>
</feature>